<dbReference type="EMBL" id="GL768128">
    <property type="protein sequence ID" value="EFZ12004.1"/>
    <property type="molecule type" value="Genomic_DNA"/>
</dbReference>
<dbReference type="AlphaFoldDB" id="E9J5A1"/>
<reference evidence="1" key="1">
    <citation type="journal article" date="2011" name="Proc. Natl. Acad. Sci. U.S.A.">
        <title>The genome of the fire ant Solenopsis invicta.</title>
        <authorList>
            <person name="Wurm Y."/>
            <person name="Wang J."/>
            <person name="Riba-Grognuz O."/>
            <person name="Corona M."/>
            <person name="Nygaard S."/>
            <person name="Hunt B.G."/>
            <person name="Ingram K.K."/>
            <person name="Falquet L."/>
            <person name="Nipitwattanaphon M."/>
            <person name="Gotzek D."/>
            <person name="Dijkstra M.B."/>
            <person name="Oettler J."/>
            <person name="Comtesse F."/>
            <person name="Shih C.J."/>
            <person name="Wu W.J."/>
            <person name="Yang C.C."/>
            <person name="Thomas J."/>
            <person name="Beaudoing E."/>
            <person name="Pradervand S."/>
            <person name="Flegel V."/>
            <person name="Cook E.D."/>
            <person name="Fabbretti R."/>
            <person name="Stockinger H."/>
            <person name="Long L."/>
            <person name="Farmerie W.G."/>
            <person name="Oakey J."/>
            <person name="Boomsma J.J."/>
            <person name="Pamilo P."/>
            <person name="Yi S.V."/>
            <person name="Heinze J."/>
            <person name="Goodisman M.A."/>
            <person name="Farinelli L."/>
            <person name="Harshman K."/>
            <person name="Hulo N."/>
            <person name="Cerutti L."/>
            <person name="Xenarios I."/>
            <person name="Shoemaker D."/>
            <person name="Keller L."/>
        </authorList>
    </citation>
    <scope>NUCLEOTIDE SEQUENCE [LARGE SCALE GENOMIC DNA]</scope>
</reference>
<protein>
    <submittedName>
        <fullName evidence="1">Uncharacterized protein</fullName>
    </submittedName>
</protein>
<gene>
    <name evidence="1" type="ORF">SINV_06308</name>
</gene>
<sequence length="85" mass="9903">MEQRAVIKFNARLESVVSVPIIKIEKVKRCCTITCHLTSYSLFVNFYPKIKSMCSIIPHIHLIWPSATSFYNISKIKIEIKRMLC</sequence>
<dbReference type="HOGENOM" id="CLU_2515494_0_0_1"/>
<feature type="non-terminal residue" evidence="1">
    <location>
        <position position="85"/>
    </location>
</feature>
<accession>E9J5A1</accession>
<evidence type="ECO:0000313" key="1">
    <source>
        <dbReference type="EMBL" id="EFZ12004.1"/>
    </source>
</evidence>
<name>E9J5A1_SOLIN</name>
<organism>
    <name type="scientific">Solenopsis invicta</name>
    <name type="common">Red imported fire ant</name>
    <name type="synonym">Solenopsis wagneri</name>
    <dbReference type="NCBI Taxonomy" id="13686"/>
    <lineage>
        <taxon>Eukaryota</taxon>
        <taxon>Metazoa</taxon>
        <taxon>Ecdysozoa</taxon>
        <taxon>Arthropoda</taxon>
        <taxon>Hexapoda</taxon>
        <taxon>Insecta</taxon>
        <taxon>Pterygota</taxon>
        <taxon>Neoptera</taxon>
        <taxon>Endopterygota</taxon>
        <taxon>Hymenoptera</taxon>
        <taxon>Apocrita</taxon>
        <taxon>Aculeata</taxon>
        <taxon>Formicoidea</taxon>
        <taxon>Formicidae</taxon>
        <taxon>Myrmicinae</taxon>
        <taxon>Solenopsis</taxon>
    </lineage>
</organism>
<proteinExistence type="predicted"/>